<gene>
    <name evidence="1" type="ORF">L3X38_007174</name>
</gene>
<accession>A0AAD4ZU83</accession>
<evidence type="ECO:0008006" key="3">
    <source>
        <dbReference type="Google" id="ProtNLM"/>
    </source>
</evidence>
<dbReference type="AlphaFoldDB" id="A0AAD4ZU83"/>
<organism evidence="1 2">
    <name type="scientific">Prunus dulcis</name>
    <name type="common">Almond</name>
    <name type="synonym">Amygdalus dulcis</name>
    <dbReference type="NCBI Taxonomy" id="3755"/>
    <lineage>
        <taxon>Eukaryota</taxon>
        <taxon>Viridiplantae</taxon>
        <taxon>Streptophyta</taxon>
        <taxon>Embryophyta</taxon>
        <taxon>Tracheophyta</taxon>
        <taxon>Spermatophyta</taxon>
        <taxon>Magnoliopsida</taxon>
        <taxon>eudicotyledons</taxon>
        <taxon>Gunneridae</taxon>
        <taxon>Pentapetalae</taxon>
        <taxon>rosids</taxon>
        <taxon>fabids</taxon>
        <taxon>Rosales</taxon>
        <taxon>Rosaceae</taxon>
        <taxon>Amygdaloideae</taxon>
        <taxon>Amygdaleae</taxon>
        <taxon>Prunus</taxon>
    </lineage>
</organism>
<proteinExistence type="predicted"/>
<comment type="caution">
    <text evidence="1">The sequence shown here is derived from an EMBL/GenBank/DDBJ whole genome shotgun (WGS) entry which is preliminary data.</text>
</comment>
<dbReference type="Gene3D" id="2.60.120.330">
    <property type="entry name" value="B-lactam Antibiotic, Isopenicillin N Synthase, Chain"/>
    <property type="match status" value="1"/>
</dbReference>
<dbReference type="Proteomes" id="UP001054821">
    <property type="component" value="Chromosome 1"/>
</dbReference>
<dbReference type="InterPro" id="IPR027443">
    <property type="entry name" value="IPNS-like_sf"/>
</dbReference>
<name>A0AAD4ZU83_PRUDU</name>
<dbReference type="SUPFAM" id="SSF51197">
    <property type="entry name" value="Clavaminate synthase-like"/>
    <property type="match status" value="1"/>
</dbReference>
<dbReference type="PANTHER" id="PTHR47990">
    <property type="entry name" value="2-OXOGLUTARATE (2OG) AND FE(II)-DEPENDENT OXYGENASE SUPERFAMILY PROTEIN-RELATED"/>
    <property type="match status" value="1"/>
</dbReference>
<evidence type="ECO:0000313" key="1">
    <source>
        <dbReference type="EMBL" id="KAI5354279.1"/>
    </source>
</evidence>
<evidence type="ECO:0000313" key="2">
    <source>
        <dbReference type="Proteomes" id="UP001054821"/>
    </source>
</evidence>
<reference evidence="1 2" key="1">
    <citation type="journal article" date="2022" name="G3 (Bethesda)">
        <title>Whole-genome sequence and methylome profiling of the almond [Prunus dulcis (Mill.) D.A. Webb] cultivar 'Nonpareil'.</title>
        <authorList>
            <person name="D'Amico-Willman K.M."/>
            <person name="Ouma W.Z."/>
            <person name="Meulia T."/>
            <person name="Sideli G.M."/>
            <person name="Gradziel T.M."/>
            <person name="Fresnedo-Ramirez J."/>
        </authorList>
    </citation>
    <scope>NUCLEOTIDE SEQUENCE [LARGE SCALE GENOMIC DNA]</scope>
    <source>
        <strain evidence="1">Clone GOH B32 T37-40</strain>
    </source>
</reference>
<dbReference type="EMBL" id="JAJFAZ020000001">
    <property type="protein sequence ID" value="KAI5354279.1"/>
    <property type="molecule type" value="Genomic_DNA"/>
</dbReference>
<protein>
    <recommendedName>
        <fullName evidence="3">2-oxoglutarate and Fe(II)-dependent oxygenase superfamily protein</fullName>
    </recommendedName>
</protein>
<keyword evidence="2" id="KW-1185">Reference proteome</keyword>
<dbReference type="InterPro" id="IPR050231">
    <property type="entry name" value="Iron_ascorbate_oxido_reductase"/>
</dbReference>
<sequence>MSSQTVARIPVVDFSKADCLKPGTSSWLSARKDVCRALEELGCFMAILPSKVPPELHKTIFNAFDELFNFPVDTPDNPLRAGYEFTHLFWPNGNDQFRETADLYAKVMAEIDEAVTRMVFENYGVEKYHDDHFQSTFYYLRLIKYKEPKKLGVDVGLRSHTDKTFSSILHQNNVNGLEINTKTDEG</sequence>